<dbReference type="Proteomes" id="UP000589620">
    <property type="component" value="Unassembled WGS sequence"/>
</dbReference>
<gene>
    <name evidence="1" type="ORF">BJ963_003643</name>
</gene>
<evidence type="ECO:0000313" key="1">
    <source>
        <dbReference type="EMBL" id="NYD76124.1"/>
    </source>
</evidence>
<accession>A0A852T6G8</accession>
<comment type="caution">
    <text evidence="1">The sequence shown here is derived from an EMBL/GenBank/DDBJ whole genome shotgun (WGS) entry which is preliminary data.</text>
</comment>
<protein>
    <submittedName>
        <fullName evidence="1">Uncharacterized protein</fullName>
    </submittedName>
</protein>
<name>A0A852T6G8_9MICO</name>
<evidence type="ECO:0000313" key="2">
    <source>
        <dbReference type="Proteomes" id="UP000589620"/>
    </source>
</evidence>
<dbReference type="EMBL" id="JACCBJ010000001">
    <property type="protein sequence ID" value="NYD76124.1"/>
    <property type="molecule type" value="Genomic_DNA"/>
</dbReference>
<proteinExistence type="predicted"/>
<sequence>MDALLIVPAIMLAVSIWQFLKHDNARLEANQDNHSN</sequence>
<organism evidence="1 2">
    <name type="scientific">Leifsonia soli</name>
    <dbReference type="NCBI Taxonomy" id="582665"/>
    <lineage>
        <taxon>Bacteria</taxon>
        <taxon>Bacillati</taxon>
        <taxon>Actinomycetota</taxon>
        <taxon>Actinomycetes</taxon>
        <taxon>Micrococcales</taxon>
        <taxon>Microbacteriaceae</taxon>
        <taxon>Leifsonia</taxon>
    </lineage>
</organism>
<reference evidence="1 2" key="1">
    <citation type="submission" date="2020-07" db="EMBL/GenBank/DDBJ databases">
        <title>Sequencing the genomes of 1000 actinobacteria strains.</title>
        <authorList>
            <person name="Klenk H.-P."/>
        </authorList>
    </citation>
    <scope>NUCLEOTIDE SEQUENCE [LARGE SCALE GENOMIC DNA]</scope>
    <source>
        <strain evidence="1 2">DSM 23871</strain>
    </source>
</reference>
<dbReference type="AlphaFoldDB" id="A0A852T6G8"/>
<keyword evidence="2" id="KW-1185">Reference proteome</keyword>